<evidence type="ECO:0000256" key="3">
    <source>
        <dbReference type="ARBA" id="ARBA00022989"/>
    </source>
</evidence>
<dbReference type="InterPro" id="IPR007016">
    <property type="entry name" value="O-antigen_ligase-rel_domated"/>
</dbReference>
<dbReference type="Pfam" id="PF04932">
    <property type="entry name" value="Wzy_C"/>
    <property type="match status" value="1"/>
</dbReference>
<evidence type="ECO:0000256" key="2">
    <source>
        <dbReference type="ARBA" id="ARBA00022692"/>
    </source>
</evidence>
<organism evidence="7 8">
    <name type="scientific">Candidatus Collierbacteria bacterium CG09_land_8_20_14_0_10_46_12</name>
    <dbReference type="NCBI Taxonomy" id="1974533"/>
    <lineage>
        <taxon>Bacteria</taxon>
        <taxon>Candidatus Collieribacteriota</taxon>
    </lineage>
</organism>
<feature type="transmembrane region" description="Helical" evidence="5">
    <location>
        <begin position="416"/>
        <end position="434"/>
    </location>
</feature>
<reference evidence="8" key="1">
    <citation type="submission" date="2017-09" db="EMBL/GenBank/DDBJ databases">
        <title>Depth-based differentiation of microbial function through sediment-hosted aquifers and enrichment of novel symbionts in the deep terrestrial subsurface.</title>
        <authorList>
            <person name="Probst A.J."/>
            <person name="Ladd B."/>
            <person name="Jarett J.K."/>
            <person name="Geller-Mcgrath D.E."/>
            <person name="Sieber C.M.K."/>
            <person name="Emerson J.B."/>
            <person name="Anantharaman K."/>
            <person name="Thomas B.C."/>
            <person name="Malmstrom R."/>
            <person name="Stieglmeier M."/>
            <person name="Klingl A."/>
            <person name="Woyke T."/>
            <person name="Ryan C.M."/>
            <person name="Banfield J.F."/>
        </authorList>
    </citation>
    <scope>NUCLEOTIDE SEQUENCE [LARGE SCALE GENOMIC DNA]</scope>
</reference>
<gene>
    <name evidence="7" type="ORF">COT54_00305</name>
</gene>
<name>A0A2H0X000_9BACT</name>
<evidence type="ECO:0000313" key="7">
    <source>
        <dbReference type="EMBL" id="PIS18240.1"/>
    </source>
</evidence>
<dbReference type="EMBL" id="PEYY01000013">
    <property type="protein sequence ID" value="PIS18240.1"/>
    <property type="molecule type" value="Genomic_DNA"/>
</dbReference>
<feature type="transmembrane region" description="Helical" evidence="5">
    <location>
        <begin position="27"/>
        <end position="52"/>
    </location>
</feature>
<comment type="caution">
    <text evidence="7">The sequence shown here is derived from an EMBL/GenBank/DDBJ whole genome shotgun (WGS) entry which is preliminary data.</text>
</comment>
<dbReference type="AlphaFoldDB" id="A0A2H0X000"/>
<keyword evidence="2 5" id="KW-0812">Transmembrane</keyword>
<feature type="transmembrane region" description="Helical" evidence="5">
    <location>
        <begin position="208"/>
        <end position="226"/>
    </location>
</feature>
<dbReference type="Proteomes" id="UP000229574">
    <property type="component" value="Unassembled WGS sequence"/>
</dbReference>
<evidence type="ECO:0000256" key="1">
    <source>
        <dbReference type="ARBA" id="ARBA00004141"/>
    </source>
</evidence>
<feature type="transmembrane region" description="Helical" evidence="5">
    <location>
        <begin position="377"/>
        <end position="396"/>
    </location>
</feature>
<feature type="transmembrane region" description="Helical" evidence="5">
    <location>
        <begin position="182"/>
        <end position="201"/>
    </location>
</feature>
<evidence type="ECO:0000313" key="8">
    <source>
        <dbReference type="Proteomes" id="UP000229574"/>
    </source>
</evidence>
<evidence type="ECO:0000259" key="6">
    <source>
        <dbReference type="Pfam" id="PF04932"/>
    </source>
</evidence>
<dbReference type="InterPro" id="IPR051533">
    <property type="entry name" value="WaaL-like"/>
</dbReference>
<feature type="transmembrane region" description="Helical" evidence="5">
    <location>
        <begin position="105"/>
        <end position="122"/>
    </location>
</feature>
<evidence type="ECO:0000256" key="4">
    <source>
        <dbReference type="ARBA" id="ARBA00023136"/>
    </source>
</evidence>
<dbReference type="PANTHER" id="PTHR37422">
    <property type="entry name" value="TEICHURONIC ACID BIOSYNTHESIS PROTEIN TUAE"/>
    <property type="match status" value="1"/>
</dbReference>
<feature type="transmembrane region" description="Helical" evidence="5">
    <location>
        <begin position="296"/>
        <end position="316"/>
    </location>
</feature>
<feature type="transmembrane region" description="Helical" evidence="5">
    <location>
        <begin position="265"/>
        <end position="289"/>
    </location>
</feature>
<feature type="transmembrane region" description="Helical" evidence="5">
    <location>
        <begin position="143"/>
        <end position="162"/>
    </location>
</feature>
<dbReference type="GO" id="GO:0016020">
    <property type="term" value="C:membrane"/>
    <property type="evidence" value="ECO:0007669"/>
    <property type="project" value="UniProtKB-SubCell"/>
</dbReference>
<protein>
    <recommendedName>
        <fullName evidence="6">O-antigen ligase-related domain-containing protein</fullName>
    </recommendedName>
</protein>
<keyword evidence="4 5" id="KW-0472">Membrane</keyword>
<feature type="transmembrane region" description="Helical" evidence="5">
    <location>
        <begin position="64"/>
        <end position="85"/>
    </location>
</feature>
<feature type="domain" description="O-antigen ligase-related" evidence="6">
    <location>
        <begin position="261"/>
        <end position="390"/>
    </location>
</feature>
<keyword evidence="3 5" id="KW-1133">Transmembrane helix</keyword>
<comment type="subcellular location">
    <subcellularLocation>
        <location evidence="1">Membrane</location>
        <topology evidence="1">Multi-pass membrane protein</topology>
    </subcellularLocation>
</comment>
<proteinExistence type="predicted"/>
<sequence length="447" mass="49529">MMRSSPVIPKAMDKIVDSLLHPNLSSLVLGLILFFSATQLGFHFWPLSTLVYGIRIDYLSPTLYFLDILLILYLSLSIHLPSTIYHLLPLVPILLTNLLYSHSPLATLSWSLHLILYLLFLATLRSNPRGSQKITIKPRGLQVALTLSLLFQTILASLQVYLGHSLGGFLYYLGERSVAVGSPNIALGSFMGHVVLLRAYGTFGHPNVLAGYAVITLLIILFLSPARSVLKRKTWLQAKLGSAAAERTDLNGTLRLLLPLTLTTLLILLAQSRSALISLFGIIIPFYLLNNFKSRIIYFVIILSTIYALPSTIYPIRSDLSLSQRLNLQGVSLQVISHYPIFGTGAQASISTYPALPQPKPRGVGGLQPDHNSLTLILSWFGLFGALALLYALRILHLPSTIYHLLPLAPLLLLDHYLFTSPQGLFILLLYLRVTINHEPSTKNHCQ</sequence>
<evidence type="ECO:0000256" key="5">
    <source>
        <dbReference type="SAM" id="Phobius"/>
    </source>
</evidence>
<accession>A0A2H0X000</accession>
<dbReference type="PANTHER" id="PTHR37422:SF13">
    <property type="entry name" value="LIPOPOLYSACCHARIDE BIOSYNTHESIS PROTEIN PA4999-RELATED"/>
    <property type="match status" value="1"/>
</dbReference>